<accession>A0ABY7QWK7</accession>
<dbReference type="PANTHER" id="PTHR13932:SF1">
    <property type="entry name" value="OXYGEN-INDEPENDENT COPROPORPHYRINOGEN-III OXIDASE-LIKE PROTEIN HEMZ"/>
    <property type="match status" value="1"/>
</dbReference>
<dbReference type="SUPFAM" id="SSF102114">
    <property type="entry name" value="Radical SAM enzymes"/>
    <property type="match status" value="1"/>
</dbReference>
<evidence type="ECO:0000313" key="2">
    <source>
        <dbReference type="EMBL" id="WBW50655.1"/>
    </source>
</evidence>
<dbReference type="SMART" id="SM00729">
    <property type="entry name" value="Elp3"/>
    <property type="match status" value="1"/>
</dbReference>
<dbReference type="EC" id="1.3.98.3" evidence="2"/>
<dbReference type="InterPro" id="IPR006638">
    <property type="entry name" value="Elp3/MiaA/NifB-like_rSAM"/>
</dbReference>
<dbReference type="InterPro" id="IPR023995">
    <property type="entry name" value="HemZ"/>
</dbReference>
<dbReference type="SFLD" id="SFLDG01065">
    <property type="entry name" value="anaerobic_coproporphyrinogen-I"/>
    <property type="match status" value="1"/>
</dbReference>
<evidence type="ECO:0000313" key="3">
    <source>
        <dbReference type="Proteomes" id="UP001210339"/>
    </source>
</evidence>
<dbReference type="CDD" id="cd01335">
    <property type="entry name" value="Radical_SAM"/>
    <property type="match status" value="1"/>
</dbReference>
<dbReference type="EMBL" id="CP115667">
    <property type="protein sequence ID" value="WBW50655.1"/>
    <property type="molecule type" value="Genomic_DNA"/>
</dbReference>
<dbReference type="NCBIfam" id="TIGR03994">
    <property type="entry name" value="rSAM_HemZ"/>
    <property type="match status" value="1"/>
</dbReference>
<dbReference type="SFLD" id="SFLDS00029">
    <property type="entry name" value="Radical_SAM"/>
    <property type="match status" value="1"/>
</dbReference>
<proteinExistence type="predicted"/>
<organism evidence="2 3">
    <name type="scientific">Peptoniphilus equinus</name>
    <dbReference type="NCBI Taxonomy" id="3016343"/>
    <lineage>
        <taxon>Bacteria</taxon>
        <taxon>Bacillati</taxon>
        <taxon>Bacillota</taxon>
        <taxon>Tissierellia</taxon>
        <taxon>Tissierellales</taxon>
        <taxon>Peptoniphilaceae</taxon>
        <taxon>Peptoniphilus</taxon>
    </lineage>
</organism>
<protein>
    <submittedName>
        <fullName evidence="2">Coproporphyrinogen dehydrogenase HemZ</fullName>
        <ecNumber evidence="2">1.3.98.3</ecNumber>
    </submittedName>
</protein>
<dbReference type="InterPro" id="IPR058240">
    <property type="entry name" value="rSAM_sf"/>
</dbReference>
<evidence type="ECO:0000259" key="1">
    <source>
        <dbReference type="PROSITE" id="PS51918"/>
    </source>
</evidence>
<dbReference type="RefSeq" id="WP_271192180.1">
    <property type="nucleotide sequence ID" value="NZ_CP115667.1"/>
</dbReference>
<dbReference type="SFLD" id="SFLDG01082">
    <property type="entry name" value="B12-binding_domain_containing"/>
    <property type="match status" value="1"/>
</dbReference>
<dbReference type="Pfam" id="PF04055">
    <property type="entry name" value="Radical_SAM"/>
    <property type="match status" value="1"/>
</dbReference>
<feature type="domain" description="Radical SAM core" evidence="1">
    <location>
        <begin position="133"/>
        <end position="361"/>
    </location>
</feature>
<sequence length="443" mass="50539">MIHITAPTEALRHEIYEYLRLLFPTYEYDRTMEATLKDGVLFVTSDGFSTALPLASAENNDVKRAIYDAYVNCGFKSPPWGILRGIRPTKLALQLYTENPDTAYDRFRSLYRVSDAKAQLTFDILKRQLPIIDTYRGTVSLYVHIPFCPSRCTYCSFHTLSLNEAHMDTYVATLIQDMDRVLPTLKNKVGTIYIGGGTPTAIGQDRLEQILMKLDCLAPHEYTVEAGREDTLDDGMFQMLRAHGVNRISINPQSFHEPTLRAINRRGTVADVLACYYSARQYFDCINMDLIVGLEHEDENTVLASLQSAIDLQPENITVHALAQKNGTAYLASHLGEQYSWNFSETINDRLVNAGYEPYYLYRQKRSLGGTENIGYCKKGTICDYNVIMIEEVTDIIGLGMSATSKLYEGERFKQIVNFRNFETYLNRHSETTEKIIQRMRCL</sequence>
<name>A0ABY7QWK7_9FIRM</name>
<dbReference type="GO" id="GO:0051989">
    <property type="term" value="F:coproporphyrinogen dehydrogenase activity"/>
    <property type="evidence" value="ECO:0007669"/>
    <property type="project" value="UniProtKB-EC"/>
</dbReference>
<dbReference type="PROSITE" id="PS51918">
    <property type="entry name" value="RADICAL_SAM"/>
    <property type="match status" value="1"/>
</dbReference>
<dbReference type="InterPro" id="IPR034505">
    <property type="entry name" value="Coproporphyrinogen-III_oxidase"/>
</dbReference>
<reference evidence="2 3" key="1">
    <citation type="submission" date="2023-01" db="EMBL/GenBank/DDBJ databases">
        <authorList>
            <person name="Lee S.H."/>
            <person name="Jung H.S."/>
            <person name="Yun J.U."/>
        </authorList>
    </citation>
    <scope>NUCLEOTIDE SEQUENCE [LARGE SCALE GENOMIC DNA]</scope>
    <source>
        <strain evidence="2 3">CBA3646</strain>
    </source>
</reference>
<dbReference type="InterPro" id="IPR023404">
    <property type="entry name" value="rSAM_horseshoe"/>
</dbReference>
<keyword evidence="3" id="KW-1185">Reference proteome</keyword>
<dbReference type="Gene3D" id="3.80.30.20">
    <property type="entry name" value="tm_1862 like domain"/>
    <property type="match status" value="1"/>
</dbReference>
<dbReference type="InterPro" id="IPR007197">
    <property type="entry name" value="rSAM"/>
</dbReference>
<keyword evidence="2" id="KW-0560">Oxidoreductase</keyword>
<gene>
    <name evidence="2" type="primary">hemZ</name>
    <name evidence="2" type="ORF">O6R05_03655</name>
</gene>
<dbReference type="SFLD" id="SFLDF00310">
    <property type="entry name" value="oxygen-independent_coproporphy"/>
    <property type="match status" value="1"/>
</dbReference>
<dbReference type="Proteomes" id="UP001210339">
    <property type="component" value="Chromosome"/>
</dbReference>
<dbReference type="PANTHER" id="PTHR13932">
    <property type="entry name" value="COPROPORPHYRINIGEN III OXIDASE"/>
    <property type="match status" value="1"/>
</dbReference>